<dbReference type="PROSITE" id="PS00606">
    <property type="entry name" value="KS3_1"/>
    <property type="match status" value="1"/>
</dbReference>
<keyword evidence="2" id="KW-0597">Phosphoprotein</keyword>
<name>A0A7W8E8G5_9BACT</name>
<reference evidence="10 11" key="1">
    <citation type="submission" date="2020-08" db="EMBL/GenBank/DDBJ databases">
        <title>Genomic Encyclopedia of Type Strains, Phase IV (KMG-V): Genome sequencing to study the core and pangenomes of soil and plant-associated prokaryotes.</title>
        <authorList>
            <person name="Whitman W."/>
        </authorList>
    </citation>
    <scope>NUCLEOTIDE SEQUENCE [LARGE SCALE GENOMIC DNA]</scope>
    <source>
        <strain evidence="10 11">X5P3</strain>
    </source>
</reference>
<dbReference type="Pfam" id="PF16197">
    <property type="entry name" value="KAsynt_C_assoc"/>
    <property type="match status" value="1"/>
</dbReference>
<dbReference type="Pfam" id="PF08659">
    <property type="entry name" value="KR"/>
    <property type="match status" value="1"/>
</dbReference>
<proteinExistence type="predicted"/>
<dbReference type="InterPro" id="IPR016039">
    <property type="entry name" value="Thiolase-like"/>
</dbReference>
<dbReference type="Pfam" id="PF00550">
    <property type="entry name" value="PP-binding"/>
    <property type="match status" value="1"/>
</dbReference>
<keyword evidence="1" id="KW-0596">Phosphopantetheine</keyword>
<dbReference type="InterPro" id="IPR036291">
    <property type="entry name" value="NAD(P)-bd_dom_sf"/>
</dbReference>
<dbReference type="PROSITE" id="PS52004">
    <property type="entry name" value="KS3_2"/>
    <property type="match status" value="1"/>
</dbReference>
<sequence>MIEEASAAAGVIAVIGLSCRFPGADTPERFWKNLQSGTESITRFSKEELTQSGIPESVWGQPGYVPVKGAIDQADGFDAGFFGLSAREGAIMDPQQRVFLECAWSALEDAGYTAQNYPGAIGVFAGSILSMYLLRHVWPNRELVEGTGAFQAALGNDSNFLATRVAYHLGLRGVSISVGTACSTSLIAVHLACQSLLLRETDMVLAGGVSIHLPLVNGYLFETGSILSPDGHCRPFDADAQGTVSGDGAGVVVLKRLEDALEDGDHIYAVIRGSAANNDGAAKVGFTAPGVTGQARVIAEALAVSGLEPTDMAFIETHGAGTVLGDPIEVAALREAFGDCDGRRAFCALGSVKSNVGHLDSAAGVAGLMKAVLTLHHREMPPMLNFRRPNPATHMEDGPFYVNSESIHFSQERTLRGGVSSFGIGGTNVHVVLEEAPQFLREGDTGGRMPQLLPVSAQSEEALNVALAQLGNHLSSHAVLDLADVAYTLQIGRKPFQQRAAVVAYDTVEAGRLLSHGDAQRLFRGTVSAKPELVFMFPGLGDHYPGMGWELYCTQPAFRESVDRSASLLQPVLKADIRSALYPGKDYSHPHYEPTASKQPSKPDLRAMLGRGAAPAESPGERPAFLQTGIFVTEAALADLLLSWGLVPAACIGHSIGEFAAAYVSGVFSLDDALRTVATRALLIEDHALPGLMLAVPLQESEAAQYVSEEVSLAAVNGSNVSVLSGSEAGIAETETRLKQRGVSFQRLRSAYAYHSMMMQPVAKLLEQAMSGVKLSRGRIPYISCTTGTWIRDEQAVDPRYWSQHLCHTVRFYDGLRELMKESSRLLVEVGPGQGLTSQAVREQAQFAQGRPAVVPLMRWHYSSESELAALLNGLARLWVAGAPLDWTALTAAHPARRVPLPTYPFQHQRLWIEPPANPALSDGRAEQVRKPLHDWFYLRGWKPSLAPLVPDVTALKKWLILSDATGVGARLAERLRFNQADVRTVALGNERCGRDEDYTVDPSSPESLSALFARLQAEDFVPQRIVHLWSLMPAEPDCAPSSECFWRLYPSGYGGLVATLQALLRSGRDHPERLDIVSNHLFQVTRKDNVSPEKALLRGPALVAPQEHANFFCRVTDIDVSADNVREAAAQLYNELLCDDEATAVAYRDGDRLVESWTQVSIPMPGDHDLPLRRQGIYLITGGLGSVGLAIAEYLTEKVAARLVLLGRSKFPERSAWSDWQKTRPEEDPTSRTIRKLQALEARGVEVLIVQADVSSEPAMREAFARAEARFGGVHGVIHAAGSVGIDTFSEIVHMRPEHSEEQLRAKVFGVMTLQRILETRTVDFCMLTSSLSALLGGIGFTAYSAANLYLDSFAAWANRRRTGNGIGPRWLSIDWDSWRLEDAGAGNNLLGGTVSAYYVHGHEGAEAFVRVLAQPALTQVAVSSGSLDERLRQWVGQRKVLSASVVSLQERPTLASNYEAPRNELERQLAAIWQNLFGVSPIGVHDNFFALGGHSLLATQLNARLYAMLRVEIPLVSLLRAPTVAELAGVICALQAEHIDAGMLEDLLADIESMSAEELEAVLTETAESTSSAEGL</sequence>
<dbReference type="Gene3D" id="3.40.366.10">
    <property type="entry name" value="Malonyl-Coenzyme A Acyl Carrier Protein, domain 2"/>
    <property type="match status" value="1"/>
</dbReference>
<dbReference type="PROSITE" id="PS50075">
    <property type="entry name" value="CARRIER"/>
    <property type="match status" value="1"/>
</dbReference>
<dbReference type="Pfam" id="PF00698">
    <property type="entry name" value="Acyl_transf_1"/>
    <property type="match status" value="1"/>
</dbReference>
<feature type="domain" description="Ketosynthase family 3 (KS3)" evidence="9">
    <location>
        <begin position="9"/>
        <end position="435"/>
    </location>
</feature>
<evidence type="ECO:0000256" key="3">
    <source>
        <dbReference type="ARBA" id="ARBA00022679"/>
    </source>
</evidence>
<dbReference type="InterPro" id="IPR020841">
    <property type="entry name" value="PKS_Beta-ketoAc_synthase_dom"/>
</dbReference>
<dbReference type="GO" id="GO:0004312">
    <property type="term" value="F:fatty acid synthase activity"/>
    <property type="evidence" value="ECO:0007669"/>
    <property type="project" value="TreeGrafter"/>
</dbReference>
<evidence type="ECO:0000256" key="6">
    <source>
        <dbReference type="ARBA" id="ARBA00023268"/>
    </source>
</evidence>
<dbReference type="SMART" id="SM00827">
    <property type="entry name" value="PKS_AT"/>
    <property type="match status" value="1"/>
</dbReference>
<dbReference type="SUPFAM" id="SSF47336">
    <property type="entry name" value="ACP-like"/>
    <property type="match status" value="1"/>
</dbReference>
<dbReference type="SUPFAM" id="SSF53901">
    <property type="entry name" value="Thiolase-like"/>
    <property type="match status" value="1"/>
</dbReference>
<keyword evidence="5" id="KW-0443">Lipid metabolism</keyword>
<dbReference type="Gene3D" id="3.30.70.3290">
    <property type="match status" value="1"/>
</dbReference>
<accession>A0A7W8E8G5</accession>
<evidence type="ECO:0000256" key="1">
    <source>
        <dbReference type="ARBA" id="ARBA00022450"/>
    </source>
</evidence>
<dbReference type="InterPro" id="IPR016035">
    <property type="entry name" value="Acyl_Trfase/lysoPLipase"/>
</dbReference>
<dbReference type="Proteomes" id="UP000584867">
    <property type="component" value="Unassembled WGS sequence"/>
</dbReference>
<keyword evidence="4" id="KW-0276">Fatty acid metabolism</keyword>
<dbReference type="GO" id="GO:0006633">
    <property type="term" value="P:fatty acid biosynthetic process"/>
    <property type="evidence" value="ECO:0007669"/>
    <property type="project" value="InterPro"/>
</dbReference>
<comment type="caution">
    <text evidence="10">The sequence shown here is derived from an EMBL/GenBank/DDBJ whole genome shotgun (WGS) entry which is preliminary data.</text>
</comment>
<dbReference type="PANTHER" id="PTHR43775:SF37">
    <property type="entry name" value="SI:DKEY-61P9.11"/>
    <property type="match status" value="1"/>
</dbReference>
<organism evidence="10 11">
    <name type="scientific">Granulicella mallensis</name>
    <dbReference type="NCBI Taxonomy" id="940614"/>
    <lineage>
        <taxon>Bacteria</taxon>
        <taxon>Pseudomonadati</taxon>
        <taxon>Acidobacteriota</taxon>
        <taxon>Terriglobia</taxon>
        <taxon>Terriglobales</taxon>
        <taxon>Acidobacteriaceae</taxon>
        <taxon>Granulicella</taxon>
    </lineage>
</organism>
<evidence type="ECO:0000256" key="4">
    <source>
        <dbReference type="ARBA" id="ARBA00022832"/>
    </source>
</evidence>
<dbReference type="SMART" id="SM00825">
    <property type="entry name" value="PKS_KS"/>
    <property type="match status" value="1"/>
</dbReference>
<dbReference type="InterPro" id="IPR014031">
    <property type="entry name" value="Ketoacyl_synth_C"/>
</dbReference>
<dbReference type="InterPro" id="IPR014030">
    <property type="entry name" value="Ketoacyl_synth_N"/>
</dbReference>
<dbReference type="InterPro" id="IPR009081">
    <property type="entry name" value="PP-bd_ACP"/>
</dbReference>
<dbReference type="SUPFAM" id="SSF55048">
    <property type="entry name" value="Probable ACP-binding domain of malonyl-CoA ACP transacylase"/>
    <property type="match status" value="1"/>
</dbReference>
<dbReference type="InterPro" id="IPR001227">
    <property type="entry name" value="Ac_transferase_dom_sf"/>
</dbReference>
<dbReference type="SUPFAM" id="SSF52151">
    <property type="entry name" value="FabD/lysophospholipase-like"/>
    <property type="match status" value="1"/>
</dbReference>
<dbReference type="InterPro" id="IPR057326">
    <property type="entry name" value="KR_dom"/>
</dbReference>
<dbReference type="InterPro" id="IPR018201">
    <property type="entry name" value="Ketoacyl_synth_AS"/>
</dbReference>
<feature type="domain" description="Carrier" evidence="8">
    <location>
        <begin position="1462"/>
        <end position="1537"/>
    </location>
</feature>
<dbReference type="Gene3D" id="3.40.50.720">
    <property type="entry name" value="NAD(P)-binding Rossmann-like Domain"/>
    <property type="match status" value="1"/>
</dbReference>
<dbReference type="Pfam" id="PF02801">
    <property type="entry name" value="Ketoacyl-synt_C"/>
    <property type="match status" value="1"/>
</dbReference>
<dbReference type="FunFam" id="1.10.1200.10:FF:000016">
    <property type="entry name" value="Non-ribosomal peptide synthase"/>
    <property type="match status" value="1"/>
</dbReference>
<dbReference type="SUPFAM" id="SSF51735">
    <property type="entry name" value="NAD(P)-binding Rossmann-fold domains"/>
    <property type="match status" value="2"/>
</dbReference>
<dbReference type="CDD" id="cd00833">
    <property type="entry name" value="PKS"/>
    <property type="match status" value="1"/>
</dbReference>
<dbReference type="GO" id="GO:0004315">
    <property type="term" value="F:3-oxoacyl-[acyl-carrier-protein] synthase activity"/>
    <property type="evidence" value="ECO:0007669"/>
    <property type="project" value="InterPro"/>
</dbReference>
<dbReference type="Gene3D" id="3.30.70.250">
    <property type="entry name" value="Malonyl-CoA ACP transacylase, ACP-binding"/>
    <property type="match status" value="1"/>
</dbReference>
<dbReference type="InterPro" id="IPR050091">
    <property type="entry name" value="PKS_NRPS_Biosynth_Enz"/>
</dbReference>
<dbReference type="InterPro" id="IPR014043">
    <property type="entry name" value="Acyl_transferase_dom"/>
</dbReference>
<protein>
    <submittedName>
        <fullName evidence="10">Acyl transferase domain-containing protein</fullName>
    </submittedName>
</protein>
<dbReference type="InterPro" id="IPR013968">
    <property type="entry name" value="PKS_KR"/>
</dbReference>
<dbReference type="Pfam" id="PF00109">
    <property type="entry name" value="ketoacyl-synt"/>
    <property type="match status" value="1"/>
</dbReference>
<gene>
    <name evidence="10" type="ORF">HDF15_000941</name>
</gene>
<dbReference type="SMART" id="SM00822">
    <property type="entry name" value="PKS_KR"/>
    <property type="match status" value="1"/>
</dbReference>
<evidence type="ECO:0000256" key="2">
    <source>
        <dbReference type="ARBA" id="ARBA00022553"/>
    </source>
</evidence>
<dbReference type="EMBL" id="JACHIO010000003">
    <property type="protein sequence ID" value="MBB5062611.1"/>
    <property type="molecule type" value="Genomic_DNA"/>
</dbReference>
<dbReference type="CDD" id="cd08953">
    <property type="entry name" value="KR_2_SDR_x"/>
    <property type="match status" value="1"/>
</dbReference>
<dbReference type="InterPro" id="IPR036736">
    <property type="entry name" value="ACP-like_sf"/>
</dbReference>
<dbReference type="GO" id="GO:0044550">
    <property type="term" value="P:secondary metabolite biosynthetic process"/>
    <property type="evidence" value="ECO:0007669"/>
    <property type="project" value="UniProtKB-ARBA"/>
</dbReference>
<dbReference type="Gene3D" id="1.10.1200.10">
    <property type="entry name" value="ACP-like"/>
    <property type="match status" value="1"/>
</dbReference>
<dbReference type="InterPro" id="IPR016036">
    <property type="entry name" value="Malonyl_transacylase_ACP-bd"/>
</dbReference>
<dbReference type="Gene3D" id="3.40.47.10">
    <property type="match status" value="1"/>
</dbReference>
<evidence type="ECO:0000256" key="7">
    <source>
        <dbReference type="SAM" id="MobiDB-lite"/>
    </source>
</evidence>
<keyword evidence="3 10" id="KW-0808">Transferase</keyword>
<evidence type="ECO:0000256" key="5">
    <source>
        <dbReference type="ARBA" id="ARBA00023098"/>
    </source>
</evidence>
<dbReference type="FunFam" id="3.40.47.10:FF:000042">
    <property type="entry name" value="Polyketide synthase Pks13"/>
    <property type="match status" value="1"/>
</dbReference>
<evidence type="ECO:0000259" key="9">
    <source>
        <dbReference type="PROSITE" id="PS52004"/>
    </source>
</evidence>
<evidence type="ECO:0000313" key="10">
    <source>
        <dbReference type="EMBL" id="MBB5062611.1"/>
    </source>
</evidence>
<dbReference type="InterPro" id="IPR032821">
    <property type="entry name" value="PKS_assoc"/>
</dbReference>
<evidence type="ECO:0000313" key="11">
    <source>
        <dbReference type="Proteomes" id="UP000584867"/>
    </source>
</evidence>
<feature type="region of interest" description="Disordered" evidence="7">
    <location>
        <begin position="585"/>
        <end position="606"/>
    </location>
</feature>
<dbReference type="RefSeq" id="WP_184253175.1">
    <property type="nucleotide sequence ID" value="NZ_JACHIO010000003.1"/>
</dbReference>
<evidence type="ECO:0000259" key="8">
    <source>
        <dbReference type="PROSITE" id="PS50075"/>
    </source>
</evidence>
<dbReference type="PANTHER" id="PTHR43775">
    <property type="entry name" value="FATTY ACID SYNTHASE"/>
    <property type="match status" value="1"/>
</dbReference>
<keyword evidence="6" id="KW-0511">Multifunctional enzyme</keyword>